<dbReference type="AlphaFoldDB" id="A0A9Q3GYQ5"/>
<keyword evidence="1" id="KW-0732">Signal</keyword>
<feature type="signal peptide" evidence="1">
    <location>
        <begin position="1"/>
        <end position="20"/>
    </location>
</feature>
<dbReference type="EMBL" id="AVOT02007697">
    <property type="protein sequence ID" value="MBW0484467.1"/>
    <property type="molecule type" value="Genomic_DNA"/>
</dbReference>
<name>A0A9Q3GYQ5_9BASI</name>
<evidence type="ECO:0000313" key="2">
    <source>
        <dbReference type="EMBL" id="MBW0484467.1"/>
    </source>
</evidence>
<organism evidence="2 3">
    <name type="scientific">Austropuccinia psidii MF-1</name>
    <dbReference type="NCBI Taxonomy" id="1389203"/>
    <lineage>
        <taxon>Eukaryota</taxon>
        <taxon>Fungi</taxon>
        <taxon>Dikarya</taxon>
        <taxon>Basidiomycota</taxon>
        <taxon>Pucciniomycotina</taxon>
        <taxon>Pucciniomycetes</taxon>
        <taxon>Pucciniales</taxon>
        <taxon>Sphaerophragmiaceae</taxon>
        <taxon>Austropuccinia</taxon>
    </lineage>
</organism>
<sequence length="131" mass="14537">MPHVCWHATICLSCLLGIDQDPNASREIPYACPGSQRVTHKTLRCKSLHQRSLLTMPKIPYACPGSQRFTRKILIPVEAPNNSNKFLRQGSLATSPTLPYAGAGTQHFKPKSLCLCRFPTIQKIAYARAGF</sequence>
<proteinExistence type="predicted"/>
<evidence type="ECO:0000256" key="1">
    <source>
        <dbReference type="SAM" id="SignalP"/>
    </source>
</evidence>
<gene>
    <name evidence="2" type="ORF">O181_024182</name>
</gene>
<feature type="chain" id="PRO_5040209815" description="Secreted protein" evidence="1">
    <location>
        <begin position="21"/>
        <end position="131"/>
    </location>
</feature>
<keyword evidence="3" id="KW-1185">Reference proteome</keyword>
<evidence type="ECO:0000313" key="3">
    <source>
        <dbReference type="Proteomes" id="UP000765509"/>
    </source>
</evidence>
<evidence type="ECO:0008006" key="4">
    <source>
        <dbReference type="Google" id="ProtNLM"/>
    </source>
</evidence>
<comment type="caution">
    <text evidence="2">The sequence shown here is derived from an EMBL/GenBank/DDBJ whole genome shotgun (WGS) entry which is preliminary data.</text>
</comment>
<reference evidence="2" key="1">
    <citation type="submission" date="2021-03" db="EMBL/GenBank/DDBJ databases">
        <title>Draft genome sequence of rust myrtle Austropuccinia psidii MF-1, a brazilian biotype.</title>
        <authorList>
            <person name="Quecine M.C."/>
            <person name="Pachon D.M.R."/>
            <person name="Bonatelli M.L."/>
            <person name="Correr F.H."/>
            <person name="Franceschini L.M."/>
            <person name="Leite T.F."/>
            <person name="Margarido G.R.A."/>
            <person name="Almeida C.A."/>
            <person name="Ferrarezi J.A."/>
            <person name="Labate C.A."/>
        </authorList>
    </citation>
    <scope>NUCLEOTIDE SEQUENCE</scope>
    <source>
        <strain evidence="2">MF-1</strain>
    </source>
</reference>
<protein>
    <recommendedName>
        <fullName evidence="4">Secreted protein</fullName>
    </recommendedName>
</protein>
<accession>A0A9Q3GYQ5</accession>
<dbReference type="Proteomes" id="UP000765509">
    <property type="component" value="Unassembled WGS sequence"/>
</dbReference>